<reference evidence="2" key="1">
    <citation type="journal article" date="2022" name="bioRxiv">
        <title>Sequencing and chromosome-scale assembly of the giantPleurodeles waltlgenome.</title>
        <authorList>
            <person name="Brown T."/>
            <person name="Elewa A."/>
            <person name="Iarovenko S."/>
            <person name="Subramanian E."/>
            <person name="Araus A.J."/>
            <person name="Petzold A."/>
            <person name="Susuki M."/>
            <person name="Suzuki K.-i.T."/>
            <person name="Hayashi T."/>
            <person name="Toyoda A."/>
            <person name="Oliveira C."/>
            <person name="Osipova E."/>
            <person name="Leigh N.D."/>
            <person name="Simon A."/>
            <person name="Yun M.H."/>
        </authorList>
    </citation>
    <scope>NUCLEOTIDE SEQUENCE</scope>
    <source>
        <strain evidence="2">20211129_DDA</strain>
        <tissue evidence="2">Liver</tissue>
    </source>
</reference>
<name>A0AAV7QG87_PLEWA</name>
<evidence type="ECO:0000313" key="2">
    <source>
        <dbReference type="EMBL" id="KAJ1138684.1"/>
    </source>
</evidence>
<feature type="region of interest" description="Disordered" evidence="1">
    <location>
        <begin position="1"/>
        <end position="60"/>
    </location>
</feature>
<evidence type="ECO:0000256" key="1">
    <source>
        <dbReference type="SAM" id="MobiDB-lite"/>
    </source>
</evidence>
<organism evidence="2 3">
    <name type="scientific">Pleurodeles waltl</name>
    <name type="common">Iberian ribbed newt</name>
    <dbReference type="NCBI Taxonomy" id="8319"/>
    <lineage>
        <taxon>Eukaryota</taxon>
        <taxon>Metazoa</taxon>
        <taxon>Chordata</taxon>
        <taxon>Craniata</taxon>
        <taxon>Vertebrata</taxon>
        <taxon>Euteleostomi</taxon>
        <taxon>Amphibia</taxon>
        <taxon>Batrachia</taxon>
        <taxon>Caudata</taxon>
        <taxon>Salamandroidea</taxon>
        <taxon>Salamandridae</taxon>
        <taxon>Pleurodelinae</taxon>
        <taxon>Pleurodeles</taxon>
    </lineage>
</organism>
<comment type="caution">
    <text evidence="2">The sequence shown here is derived from an EMBL/GenBank/DDBJ whole genome shotgun (WGS) entry which is preliminary data.</text>
</comment>
<dbReference type="EMBL" id="JANPWB010000010">
    <property type="protein sequence ID" value="KAJ1138684.1"/>
    <property type="molecule type" value="Genomic_DNA"/>
</dbReference>
<keyword evidence="3" id="KW-1185">Reference proteome</keyword>
<protein>
    <submittedName>
        <fullName evidence="2">Uncharacterized protein</fullName>
    </submittedName>
</protein>
<gene>
    <name evidence="2" type="ORF">NDU88_005065</name>
</gene>
<dbReference type="AlphaFoldDB" id="A0AAV7QG87"/>
<dbReference type="Proteomes" id="UP001066276">
    <property type="component" value="Chromosome 6"/>
</dbReference>
<sequence length="107" mass="10901">MDAARRCPGGTSLSTDGPGDTSSAGLPDPEAPSRGGWTVETPGTTRLLNSLGARGGTTISRGAKAFNKEAMKEGRTDHNAGCQVLHPEAAQRTGRLGGSKTLKPATI</sequence>
<evidence type="ECO:0000313" key="3">
    <source>
        <dbReference type="Proteomes" id="UP001066276"/>
    </source>
</evidence>
<proteinExistence type="predicted"/>
<feature type="compositionally biased region" description="Polar residues" evidence="1">
    <location>
        <begin position="11"/>
        <end position="24"/>
    </location>
</feature>
<accession>A0AAV7QG87</accession>